<evidence type="ECO:0000259" key="3">
    <source>
        <dbReference type="SMART" id="SM00822"/>
    </source>
</evidence>
<dbReference type="SMART" id="SM00822">
    <property type="entry name" value="PKS_KR"/>
    <property type="match status" value="1"/>
</dbReference>
<dbReference type="InterPro" id="IPR057326">
    <property type="entry name" value="KR_dom"/>
</dbReference>
<dbReference type="NCBIfam" id="NF005594">
    <property type="entry name" value="PRK07326.1"/>
    <property type="match status" value="1"/>
</dbReference>
<dbReference type="PANTHER" id="PTHR42879">
    <property type="entry name" value="3-OXOACYL-(ACYL-CARRIER-PROTEIN) REDUCTASE"/>
    <property type="match status" value="1"/>
</dbReference>
<dbReference type="SUPFAM" id="SSF51735">
    <property type="entry name" value="NAD(P)-binding Rossmann-fold domains"/>
    <property type="match status" value="1"/>
</dbReference>
<reference evidence="4" key="1">
    <citation type="submission" date="2022-12" db="EMBL/GenBank/DDBJ databases">
        <title>Genome sequence of SJ11.</title>
        <authorList>
            <person name="Woo H."/>
        </authorList>
    </citation>
    <scope>NUCLEOTIDE SEQUENCE</scope>
    <source>
        <strain evidence="4">SJ11</strain>
    </source>
</reference>
<dbReference type="InterPro" id="IPR020904">
    <property type="entry name" value="Sc_DH/Rdtase_CS"/>
</dbReference>
<evidence type="ECO:0000313" key="5">
    <source>
        <dbReference type="Proteomes" id="UP001144341"/>
    </source>
</evidence>
<dbReference type="PRINTS" id="PR00080">
    <property type="entry name" value="SDRFAMILY"/>
</dbReference>
<gene>
    <name evidence="4" type="ORF">O0931_01480</name>
</gene>
<dbReference type="PROSITE" id="PS00061">
    <property type="entry name" value="ADH_SHORT"/>
    <property type="match status" value="1"/>
</dbReference>
<dbReference type="EMBL" id="JAPWGL010000001">
    <property type="protein sequence ID" value="MCZ4221963.1"/>
    <property type="molecule type" value="Genomic_DNA"/>
</dbReference>
<feature type="domain" description="Ketoreductase" evidence="3">
    <location>
        <begin position="4"/>
        <end position="187"/>
    </location>
</feature>
<dbReference type="RefSeq" id="WP_269413793.1">
    <property type="nucleotide sequence ID" value="NZ_JAPWGL010000001.1"/>
</dbReference>
<dbReference type="InterPro" id="IPR002347">
    <property type="entry name" value="SDR_fam"/>
</dbReference>
<evidence type="ECO:0000313" key="4">
    <source>
        <dbReference type="EMBL" id="MCZ4221963.1"/>
    </source>
</evidence>
<comment type="caution">
    <text evidence="4">The sequence shown here is derived from an EMBL/GenBank/DDBJ whole genome shotgun (WGS) entry which is preliminary data.</text>
</comment>
<evidence type="ECO:0000256" key="2">
    <source>
        <dbReference type="RuleBase" id="RU000363"/>
    </source>
</evidence>
<dbReference type="Gene3D" id="3.40.50.720">
    <property type="entry name" value="NAD(P)-binding Rossmann-like Domain"/>
    <property type="match status" value="1"/>
</dbReference>
<evidence type="ECO:0000256" key="1">
    <source>
        <dbReference type="ARBA" id="ARBA00006484"/>
    </source>
</evidence>
<name>A0ABT4KSQ0_9SPHI</name>
<dbReference type="Proteomes" id="UP001144341">
    <property type="component" value="Unassembled WGS sequence"/>
</dbReference>
<dbReference type="PANTHER" id="PTHR42879:SF2">
    <property type="entry name" value="3-OXOACYL-[ACYL-CARRIER-PROTEIN] REDUCTASE FABG"/>
    <property type="match status" value="1"/>
</dbReference>
<proteinExistence type="inferred from homology"/>
<protein>
    <submittedName>
        <fullName evidence="4">SDR family oxidoreductase</fullName>
    </submittedName>
</protein>
<dbReference type="InterPro" id="IPR036291">
    <property type="entry name" value="NAD(P)-bd_dom_sf"/>
</dbReference>
<comment type="similarity">
    <text evidence="1 2">Belongs to the short-chain dehydrogenases/reductases (SDR) family.</text>
</comment>
<accession>A0ABT4KSQ0</accession>
<dbReference type="PRINTS" id="PR00081">
    <property type="entry name" value="GDHRDH"/>
</dbReference>
<keyword evidence="5" id="KW-1185">Reference proteome</keyword>
<organism evidence="4 5">
    <name type="scientific">Pedobacter rhodius</name>
    <dbReference type="NCBI Taxonomy" id="3004098"/>
    <lineage>
        <taxon>Bacteria</taxon>
        <taxon>Pseudomonadati</taxon>
        <taxon>Bacteroidota</taxon>
        <taxon>Sphingobacteriia</taxon>
        <taxon>Sphingobacteriales</taxon>
        <taxon>Sphingobacteriaceae</taxon>
        <taxon>Pedobacter</taxon>
    </lineage>
</organism>
<dbReference type="Pfam" id="PF00106">
    <property type="entry name" value="adh_short"/>
    <property type="match status" value="1"/>
</dbReference>
<sequence length="234" mass="25021">MSIKVALVTGGSKGIGFGIAEALLKDGYKVAITSRTINTANTAASRLVEYGDVLAIEADVKDFKSQQDALNLIIEKWGQLDVLIANAGIGHFAPIDELNVESWNEIIDTNLTGVFYSIKASVEEIKKTKGTIITISSLAGTNFFAGGSAYNASKFGLTGFTQSVMLDLRKYGVKVSTIMPGSVASHFNDHAPNAEDDAWKIQPEDMGKLVVDLLAMPARTLPSKVEIRPTTPKG</sequence>
<dbReference type="InterPro" id="IPR050259">
    <property type="entry name" value="SDR"/>
</dbReference>